<dbReference type="eggNOG" id="ENOG502QUQ6">
    <property type="taxonomic scope" value="Eukaryota"/>
</dbReference>
<feature type="compositionally biased region" description="Basic and acidic residues" evidence="7">
    <location>
        <begin position="111"/>
        <end position="136"/>
    </location>
</feature>
<dbReference type="GO" id="GO:0003700">
    <property type="term" value="F:DNA-binding transcription factor activity"/>
    <property type="evidence" value="ECO:0000318"/>
    <property type="project" value="GO_Central"/>
</dbReference>
<dbReference type="AlphaFoldDB" id="A0A022QTD9"/>
<protein>
    <recommendedName>
        <fullName evidence="12">TCP domain-containing protein</fullName>
    </recommendedName>
</protein>
<feature type="domain" description="TCP" evidence="8">
    <location>
        <begin position="8"/>
        <end position="66"/>
    </location>
</feature>
<dbReference type="GO" id="GO:2000032">
    <property type="term" value="P:regulation of secondary shoot formation"/>
    <property type="evidence" value="ECO:0000318"/>
    <property type="project" value="GO_Central"/>
</dbReference>
<dbReference type="EMBL" id="KI631155">
    <property type="protein sequence ID" value="EYU29760.1"/>
    <property type="molecule type" value="Genomic_DNA"/>
</dbReference>
<keyword evidence="2" id="KW-0217">Developmental protein</keyword>
<proteinExistence type="predicted"/>
<evidence type="ECO:0000313" key="10">
    <source>
        <dbReference type="EMBL" id="EYU29760.1"/>
    </source>
</evidence>
<keyword evidence="5" id="KW-0804">Transcription</keyword>
<feature type="region of interest" description="Disordered" evidence="7">
    <location>
        <begin position="108"/>
        <end position="136"/>
    </location>
</feature>
<keyword evidence="3" id="KW-0805">Transcription regulation</keyword>
<dbReference type="InterPro" id="IPR017887">
    <property type="entry name" value="TF_TCP_subgr"/>
</dbReference>
<dbReference type="PROSITE" id="PS51369">
    <property type="entry name" value="TCP"/>
    <property type="match status" value="1"/>
</dbReference>
<dbReference type="PANTHER" id="PTHR31072:SF227">
    <property type="entry name" value="TRANSCRIPTION FACTOR TCP12-LIKE"/>
    <property type="match status" value="1"/>
</dbReference>
<evidence type="ECO:0000259" key="9">
    <source>
        <dbReference type="PROSITE" id="PS51370"/>
    </source>
</evidence>
<evidence type="ECO:0000313" key="11">
    <source>
        <dbReference type="Proteomes" id="UP000030748"/>
    </source>
</evidence>
<gene>
    <name evidence="10" type="ORF">MIMGU_mgv1a020323mg</name>
</gene>
<evidence type="ECO:0000256" key="2">
    <source>
        <dbReference type="ARBA" id="ARBA00022473"/>
    </source>
</evidence>
<dbReference type="Proteomes" id="UP000030748">
    <property type="component" value="Unassembled WGS sequence"/>
</dbReference>
<feature type="non-terminal residue" evidence="10">
    <location>
        <position position="1"/>
    </location>
</feature>
<evidence type="ECO:0000256" key="5">
    <source>
        <dbReference type="ARBA" id="ARBA00023163"/>
    </source>
</evidence>
<reference evidence="10 11" key="1">
    <citation type="journal article" date="2013" name="Proc. Natl. Acad. Sci. U.S.A.">
        <title>Fine-scale variation in meiotic recombination in Mimulus inferred from population shotgun sequencing.</title>
        <authorList>
            <person name="Hellsten U."/>
            <person name="Wright K.M."/>
            <person name="Jenkins J."/>
            <person name="Shu S."/>
            <person name="Yuan Y."/>
            <person name="Wessler S.R."/>
            <person name="Schmutz J."/>
            <person name="Willis J.H."/>
            <person name="Rokhsar D.S."/>
        </authorList>
    </citation>
    <scope>NUCLEOTIDE SEQUENCE [LARGE SCALE GENOMIC DNA]</scope>
    <source>
        <strain evidence="11">cv. DUN x IM62</strain>
    </source>
</reference>
<dbReference type="GO" id="GO:0043565">
    <property type="term" value="F:sequence-specific DNA binding"/>
    <property type="evidence" value="ECO:0000318"/>
    <property type="project" value="GO_Central"/>
</dbReference>
<dbReference type="STRING" id="4155.A0A022QTD9"/>
<name>A0A022QTD9_ERYGU</name>
<dbReference type="InterPro" id="IPR017888">
    <property type="entry name" value="CYC/TB1_R_domain"/>
</dbReference>
<evidence type="ECO:0000256" key="3">
    <source>
        <dbReference type="ARBA" id="ARBA00023015"/>
    </source>
</evidence>
<keyword evidence="4" id="KW-0238">DNA-binding</keyword>
<evidence type="ECO:0000256" key="1">
    <source>
        <dbReference type="ARBA" id="ARBA00004123"/>
    </source>
</evidence>
<evidence type="ECO:0000259" key="8">
    <source>
        <dbReference type="PROSITE" id="PS51369"/>
    </source>
</evidence>
<dbReference type="Pfam" id="PF03634">
    <property type="entry name" value="TCP"/>
    <property type="match status" value="1"/>
</dbReference>
<comment type="subcellular location">
    <subcellularLocation>
        <location evidence="1">Nucleus</location>
    </subcellularLocation>
</comment>
<dbReference type="InterPro" id="IPR005333">
    <property type="entry name" value="Transcription_factor_TCP"/>
</dbReference>
<organism evidence="10 11">
    <name type="scientific">Erythranthe guttata</name>
    <name type="common">Yellow monkey flower</name>
    <name type="synonym">Mimulus guttatus</name>
    <dbReference type="NCBI Taxonomy" id="4155"/>
    <lineage>
        <taxon>Eukaryota</taxon>
        <taxon>Viridiplantae</taxon>
        <taxon>Streptophyta</taxon>
        <taxon>Embryophyta</taxon>
        <taxon>Tracheophyta</taxon>
        <taxon>Spermatophyta</taxon>
        <taxon>Magnoliopsida</taxon>
        <taxon>eudicotyledons</taxon>
        <taxon>Gunneridae</taxon>
        <taxon>Pentapetalae</taxon>
        <taxon>asterids</taxon>
        <taxon>lamiids</taxon>
        <taxon>Lamiales</taxon>
        <taxon>Phrymaceae</taxon>
        <taxon>Erythranthe</taxon>
    </lineage>
</organism>
<keyword evidence="11" id="KW-1185">Reference proteome</keyword>
<keyword evidence="6" id="KW-0539">Nucleus</keyword>
<accession>A0A022QTD9</accession>
<dbReference type="PROSITE" id="PS51370">
    <property type="entry name" value="R"/>
    <property type="match status" value="1"/>
</dbReference>
<evidence type="ECO:0008006" key="12">
    <source>
        <dbReference type="Google" id="ProtNLM"/>
    </source>
</evidence>
<dbReference type="GO" id="GO:0005634">
    <property type="term" value="C:nucleus"/>
    <property type="evidence" value="ECO:0000318"/>
    <property type="project" value="GO_Central"/>
</dbReference>
<evidence type="ECO:0000256" key="7">
    <source>
        <dbReference type="SAM" id="MobiDB-lite"/>
    </source>
</evidence>
<feature type="domain" description="R" evidence="9">
    <location>
        <begin position="125"/>
        <end position="142"/>
    </location>
</feature>
<evidence type="ECO:0000256" key="6">
    <source>
        <dbReference type="ARBA" id="ARBA00023242"/>
    </source>
</evidence>
<sequence length="313" mass="35287">GPKKRTGKKDRHSKIRTAQGIRDRRMRLSLQAARKFFDLQDLLGYDKASKTIEWLFSKSKKAIKELMVNKDTNNNNNNNNNHSLSITEQVGLPRIIEENFEPKKLGFVPNIEKKSEKNASRPNTKESREKARARARCRTREKMMKLGSCSNSPFDQESVCYNSQLAERVSSGYGSDEYYPSNLLASQQQLLADDVGTIEKMLENSNSSTTLSCAPVVSDAVSCFVDSDSGFMGFFGSWDLLMNSDIMRLNFNNQLDAVTNEVHRLGDNPNSVDDSAATLDFPLFHQEKQNPNSVDDSAATTLDFPLFHQEKHS</sequence>
<dbReference type="PANTHER" id="PTHR31072">
    <property type="entry name" value="TRANSCRIPTION FACTOR TCP4-RELATED"/>
    <property type="match status" value="1"/>
</dbReference>
<evidence type="ECO:0000256" key="4">
    <source>
        <dbReference type="ARBA" id="ARBA00023125"/>
    </source>
</evidence>